<dbReference type="InterPro" id="IPR000719">
    <property type="entry name" value="Prot_kinase_dom"/>
</dbReference>
<dbReference type="Gene3D" id="1.10.510.10">
    <property type="entry name" value="Transferase(Phosphotransferase) domain 1"/>
    <property type="match status" value="1"/>
</dbReference>
<feature type="region of interest" description="Disordered" evidence="1">
    <location>
        <begin position="553"/>
        <end position="582"/>
    </location>
</feature>
<proteinExistence type="predicted"/>
<evidence type="ECO:0000256" key="1">
    <source>
        <dbReference type="SAM" id="MobiDB-lite"/>
    </source>
</evidence>
<evidence type="ECO:0000313" key="3">
    <source>
        <dbReference type="EMBL" id="KAK5700643.1"/>
    </source>
</evidence>
<dbReference type="GO" id="GO:0004672">
    <property type="term" value="F:protein kinase activity"/>
    <property type="evidence" value="ECO:0007669"/>
    <property type="project" value="InterPro"/>
</dbReference>
<evidence type="ECO:0000313" key="4">
    <source>
        <dbReference type="Proteomes" id="UP001310594"/>
    </source>
</evidence>
<sequence>MGDPVTALAAQQAVTIGAGLVKEGYKFGRRIQQAHGKVRAFESNITTANDILQAALSASSEVPRIQTQVDALRTALVAAQSKQEYELKHPKDGSIKKTAVACSDASIDRLARELGGAVQALDASAGLCNLDIAVQVHKLVEALPSTHGELLRKHEIQQRQWIEQHVGDRMHQLAMQQHASMQQMVYQMALNQREQHQHLFEVMQQSIARRDFTRIEQLHAFANQPNRVGRALPTREAVFTFIADVTKGVSGTVKAVESDLGIASKDIANQYIMHRADYLMDGADDFEIFISRWQPRDGLRRFEIRTRRHKILDFIPGFDCRPSHDYCFDYADFLRHLAELMAVLSPKIIPHSSLHGGLRLELGDVDCPLQVRCIKLQAIDMGYVAISRLDTLGLRCYDECEITHLYHVAGWVYRVVVAGETSVRKDIIDARHTSSFIAEVEALAALQHAPNVAKLHGLITTQNGQVVKGMLVELLDPLAQFIDSTSGLDLDGWYETFTTRHARTLAAAHEIIQIVADVHNMGFFIGEVVAGQFGLTDDDHIKLLGFKRRGCPATSRPPETYKNTSAGRANSEDETSDVFDEPSSRLGIKSDIWQMGALLLAMLLGTQRQRQQTRAGLVAALREQQYPEWMGALILSCLAPSPQKRPSACELLQFFRSQQTRTNNKAGLAKRRGSLVVPLMVEKRCRV</sequence>
<evidence type="ECO:0000259" key="2">
    <source>
        <dbReference type="PROSITE" id="PS50011"/>
    </source>
</evidence>
<accession>A0AAN7W7X1</accession>
<reference evidence="3" key="1">
    <citation type="submission" date="2023-08" db="EMBL/GenBank/DDBJ databases">
        <title>Black Yeasts Isolated from many extreme environments.</title>
        <authorList>
            <person name="Coleine C."/>
            <person name="Stajich J.E."/>
            <person name="Selbmann L."/>
        </authorList>
    </citation>
    <scope>NUCLEOTIDE SEQUENCE</scope>
    <source>
        <strain evidence="3">CCFEE 5810</strain>
    </source>
</reference>
<dbReference type="EMBL" id="JAVRQU010000007">
    <property type="protein sequence ID" value="KAK5700643.1"/>
    <property type="molecule type" value="Genomic_DNA"/>
</dbReference>
<feature type="domain" description="Protein kinase" evidence="2">
    <location>
        <begin position="386"/>
        <end position="655"/>
    </location>
</feature>
<dbReference type="AlphaFoldDB" id="A0AAN7W7X1"/>
<dbReference type="SMART" id="SM00220">
    <property type="entry name" value="S_TKc"/>
    <property type="match status" value="1"/>
</dbReference>
<dbReference type="GO" id="GO:0005524">
    <property type="term" value="F:ATP binding"/>
    <property type="evidence" value="ECO:0007669"/>
    <property type="project" value="InterPro"/>
</dbReference>
<comment type="caution">
    <text evidence="3">The sequence shown here is derived from an EMBL/GenBank/DDBJ whole genome shotgun (WGS) entry which is preliminary data.</text>
</comment>
<dbReference type="Proteomes" id="UP001310594">
    <property type="component" value="Unassembled WGS sequence"/>
</dbReference>
<dbReference type="PROSITE" id="PS50011">
    <property type="entry name" value="PROTEIN_KINASE_DOM"/>
    <property type="match status" value="1"/>
</dbReference>
<protein>
    <recommendedName>
        <fullName evidence="2">Protein kinase domain-containing protein</fullName>
    </recommendedName>
</protein>
<organism evidence="3 4">
    <name type="scientific">Elasticomyces elasticus</name>
    <dbReference type="NCBI Taxonomy" id="574655"/>
    <lineage>
        <taxon>Eukaryota</taxon>
        <taxon>Fungi</taxon>
        <taxon>Dikarya</taxon>
        <taxon>Ascomycota</taxon>
        <taxon>Pezizomycotina</taxon>
        <taxon>Dothideomycetes</taxon>
        <taxon>Dothideomycetidae</taxon>
        <taxon>Mycosphaerellales</taxon>
        <taxon>Teratosphaeriaceae</taxon>
        <taxon>Elasticomyces</taxon>
    </lineage>
</organism>
<dbReference type="SUPFAM" id="SSF56112">
    <property type="entry name" value="Protein kinase-like (PK-like)"/>
    <property type="match status" value="1"/>
</dbReference>
<gene>
    <name evidence="3" type="ORF">LTR97_005160</name>
</gene>
<dbReference type="InterPro" id="IPR011009">
    <property type="entry name" value="Kinase-like_dom_sf"/>
</dbReference>
<name>A0AAN7W7X1_9PEZI</name>